<keyword evidence="2" id="KW-0472">Membrane</keyword>
<protein>
    <recommendedName>
        <fullName evidence="5">POTRA domain-containing protein</fullName>
    </recommendedName>
</protein>
<accession>A0A1G2LS49</accession>
<evidence type="ECO:0000313" key="3">
    <source>
        <dbReference type="EMBL" id="OHA13611.1"/>
    </source>
</evidence>
<name>A0A1G2LS49_9BACT</name>
<evidence type="ECO:0000256" key="1">
    <source>
        <dbReference type="SAM" id="Coils"/>
    </source>
</evidence>
<keyword evidence="2" id="KW-1133">Transmembrane helix</keyword>
<dbReference type="EMBL" id="MHQZ01000028">
    <property type="protein sequence ID" value="OHA13611.1"/>
    <property type="molecule type" value="Genomic_DNA"/>
</dbReference>
<dbReference type="Proteomes" id="UP000178302">
    <property type="component" value="Unassembled WGS sequence"/>
</dbReference>
<feature type="transmembrane region" description="Helical" evidence="2">
    <location>
        <begin position="20"/>
        <end position="43"/>
    </location>
</feature>
<evidence type="ECO:0000313" key="4">
    <source>
        <dbReference type="Proteomes" id="UP000178302"/>
    </source>
</evidence>
<reference evidence="3 4" key="1">
    <citation type="journal article" date="2016" name="Nat. Commun.">
        <title>Thousands of microbial genomes shed light on interconnected biogeochemical processes in an aquifer system.</title>
        <authorList>
            <person name="Anantharaman K."/>
            <person name="Brown C.T."/>
            <person name="Hug L.A."/>
            <person name="Sharon I."/>
            <person name="Castelle C.J."/>
            <person name="Probst A.J."/>
            <person name="Thomas B.C."/>
            <person name="Singh A."/>
            <person name="Wilkins M.J."/>
            <person name="Karaoz U."/>
            <person name="Brodie E.L."/>
            <person name="Williams K.H."/>
            <person name="Hubbard S.S."/>
            <person name="Banfield J.F."/>
        </authorList>
    </citation>
    <scope>NUCLEOTIDE SEQUENCE [LARGE SCALE GENOMIC DNA]</scope>
</reference>
<organism evidence="3 4">
    <name type="scientific">Candidatus Tagabacteria bacterium RIFCSPLOWO2_01_FULL_39_11</name>
    <dbReference type="NCBI Taxonomy" id="1802295"/>
    <lineage>
        <taxon>Bacteria</taxon>
        <taxon>Candidatus Tagaibacteriota</taxon>
    </lineage>
</organism>
<sequence length="281" mass="32633">MRRKKEIFASSRRLRRKKIIAFAIIFLGGFLLIFAGVTSIFYIPKFRIQRIGISADTALGGAVLAETKKMAGERRFGVFPLDNILFFPEEKIKERILEKYPAIREITFDKDFPDSVFINIAERGAKAIWCDGEEAESENFRNKCFFIDERGVAFSEAPFFSEGVFLRIIGGPLLANLAYGGQEQEFKLGGSVLNQNEFQNILGFKNSIETLNFQVEKIFVKDGGVYEIYLDRGWRVIFDLRRDTEDLFENLKILLEEIENNEKNLEYIDLRFDNKVFYKFR</sequence>
<proteinExistence type="predicted"/>
<evidence type="ECO:0000256" key="2">
    <source>
        <dbReference type="SAM" id="Phobius"/>
    </source>
</evidence>
<evidence type="ECO:0008006" key="5">
    <source>
        <dbReference type="Google" id="ProtNLM"/>
    </source>
</evidence>
<feature type="coiled-coil region" evidence="1">
    <location>
        <begin position="241"/>
        <end position="268"/>
    </location>
</feature>
<dbReference type="AlphaFoldDB" id="A0A1G2LS49"/>
<keyword evidence="1" id="KW-0175">Coiled coil</keyword>
<comment type="caution">
    <text evidence="3">The sequence shown here is derived from an EMBL/GenBank/DDBJ whole genome shotgun (WGS) entry which is preliminary data.</text>
</comment>
<keyword evidence="2" id="KW-0812">Transmembrane</keyword>
<gene>
    <name evidence="3" type="ORF">A2909_00730</name>
</gene>